<keyword evidence="3" id="KW-1185">Reference proteome</keyword>
<name>A0ABX0SFJ4_9ACTN</name>
<evidence type="ECO:0000256" key="1">
    <source>
        <dbReference type="SAM" id="Phobius"/>
    </source>
</evidence>
<organism evidence="2 3">
    <name type="scientific">Brooklawnia cerclae</name>
    <dbReference type="NCBI Taxonomy" id="349934"/>
    <lineage>
        <taxon>Bacteria</taxon>
        <taxon>Bacillati</taxon>
        <taxon>Actinomycetota</taxon>
        <taxon>Actinomycetes</taxon>
        <taxon>Propionibacteriales</taxon>
        <taxon>Propionibacteriaceae</taxon>
        <taxon>Brooklawnia</taxon>
    </lineage>
</organism>
<evidence type="ECO:0000313" key="3">
    <source>
        <dbReference type="Proteomes" id="UP000749311"/>
    </source>
</evidence>
<evidence type="ECO:0008006" key="4">
    <source>
        <dbReference type="Google" id="ProtNLM"/>
    </source>
</evidence>
<dbReference type="Proteomes" id="UP000749311">
    <property type="component" value="Unassembled WGS sequence"/>
</dbReference>
<feature type="transmembrane region" description="Helical" evidence="1">
    <location>
        <begin position="6"/>
        <end position="24"/>
    </location>
</feature>
<accession>A0ABX0SFJ4</accession>
<keyword evidence="1" id="KW-0472">Membrane</keyword>
<sequence length="32" mass="3407">MSTAAVIWTVVIIAVVLVAIIVIGRRIAKSRS</sequence>
<reference evidence="2 3" key="1">
    <citation type="submission" date="2020-02" db="EMBL/GenBank/DDBJ databases">
        <title>Sequencing the genomes of 1000 actinobacteria strains.</title>
        <authorList>
            <person name="Klenk H.-P."/>
        </authorList>
    </citation>
    <scope>NUCLEOTIDE SEQUENCE [LARGE SCALE GENOMIC DNA]</scope>
    <source>
        <strain evidence="2 3">DSM 19609</strain>
    </source>
</reference>
<dbReference type="EMBL" id="JAAMOZ010000001">
    <property type="protein sequence ID" value="NIH57168.1"/>
    <property type="molecule type" value="Genomic_DNA"/>
</dbReference>
<evidence type="ECO:0000313" key="2">
    <source>
        <dbReference type="EMBL" id="NIH57168.1"/>
    </source>
</evidence>
<proteinExistence type="predicted"/>
<keyword evidence="1" id="KW-1133">Transmembrane helix</keyword>
<keyword evidence="1" id="KW-0812">Transmembrane</keyword>
<gene>
    <name evidence="2" type="ORF">FB473_001813</name>
</gene>
<comment type="caution">
    <text evidence="2">The sequence shown here is derived from an EMBL/GenBank/DDBJ whole genome shotgun (WGS) entry which is preliminary data.</text>
</comment>
<protein>
    <recommendedName>
        <fullName evidence="4">LPXTG cell wall anchor domain-containing protein</fullName>
    </recommendedName>
</protein>